<dbReference type="SMART" id="SM00303">
    <property type="entry name" value="GPS"/>
    <property type="match status" value="1"/>
</dbReference>
<evidence type="ECO:0000313" key="10">
    <source>
        <dbReference type="Proteomes" id="UP001162640"/>
    </source>
</evidence>
<dbReference type="Pfam" id="PF02010">
    <property type="entry name" value="REJ"/>
    <property type="match status" value="1"/>
</dbReference>
<keyword evidence="4 7" id="KW-0472">Membrane</keyword>
<keyword evidence="5" id="KW-0175">Coiled coil</keyword>
<feature type="region of interest" description="Disordered" evidence="6">
    <location>
        <begin position="1569"/>
        <end position="1631"/>
    </location>
</feature>
<evidence type="ECO:0000256" key="6">
    <source>
        <dbReference type="SAM" id="MobiDB-lite"/>
    </source>
</evidence>
<evidence type="ECO:0000313" key="9">
    <source>
        <dbReference type="EMBL" id="GMH67478.1"/>
    </source>
</evidence>
<feature type="transmembrane region" description="Helical" evidence="7">
    <location>
        <begin position="803"/>
        <end position="824"/>
    </location>
</feature>
<evidence type="ECO:0000256" key="2">
    <source>
        <dbReference type="ARBA" id="ARBA00022692"/>
    </source>
</evidence>
<evidence type="ECO:0000256" key="5">
    <source>
        <dbReference type="SAM" id="Coils"/>
    </source>
</evidence>
<feature type="transmembrane region" description="Helical" evidence="7">
    <location>
        <begin position="667"/>
        <end position="687"/>
    </location>
</feature>
<feature type="compositionally biased region" description="Basic and acidic residues" evidence="6">
    <location>
        <begin position="1414"/>
        <end position="1425"/>
    </location>
</feature>
<evidence type="ECO:0000256" key="4">
    <source>
        <dbReference type="ARBA" id="ARBA00023136"/>
    </source>
</evidence>
<dbReference type="InterPro" id="IPR002859">
    <property type="entry name" value="PKD/REJ-like"/>
</dbReference>
<feature type="transmembrane region" description="Helical" evidence="7">
    <location>
        <begin position="766"/>
        <end position="783"/>
    </location>
</feature>
<dbReference type="InterPro" id="IPR046338">
    <property type="entry name" value="GAIN_dom_sf"/>
</dbReference>
<feature type="region of interest" description="Disordered" evidence="6">
    <location>
        <begin position="1251"/>
        <end position="1302"/>
    </location>
</feature>
<gene>
    <name evidence="9" type="ORF">TL16_g04688</name>
</gene>
<keyword evidence="2 7" id="KW-0812">Transmembrane</keyword>
<dbReference type="GO" id="GO:0005262">
    <property type="term" value="F:calcium channel activity"/>
    <property type="evidence" value="ECO:0007669"/>
    <property type="project" value="TreeGrafter"/>
</dbReference>
<comment type="caution">
    <text evidence="9">The sequence shown here is derived from an EMBL/GenBank/DDBJ whole genome shotgun (WGS) entry which is preliminary data.</text>
</comment>
<feature type="compositionally biased region" description="Acidic residues" evidence="6">
    <location>
        <begin position="1386"/>
        <end position="1397"/>
    </location>
</feature>
<comment type="subcellular location">
    <subcellularLocation>
        <location evidence="1">Membrane</location>
    </subcellularLocation>
</comment>
<feature type="compositionally biased region" description="Basic residues" evidence="6">
    <location>
        <begin position="1251"/>
        <end position="1260"/>
    </location>
</feature>
<dbReference type="GO" id="GO:0050982">
    <property type="term" value="P:detection of mechanical stimulus"/>
    <property type="evidence" value="ECO:0007669"/>
    <property type="project" value="TreeGrafter"/>
</dbReference>
<dbReference type="InterPro" id="IPR051223">
    <property type="entry name" value="Polycystin"/>
</dbReference>
<feature type="coiled-coil region" evidence="5">
    <location>
        <begin position="981"/>
        <end position="1008"/>
    </location>
</feature>
<feature type="region of interest" description="Disordered" evidence="6">
    <location>
        <begin position="1386"/>
        <end position="1425"/>
    </location>
</feature>
<reference evidence="10" key="1">
    <citation type="journal article" date="2023" name="Commun. Biol.">
        <title>Genome analysis of Parmales, the sister group of diatoms, reveals the evolutionary specialization of diatoms from phago-mixotrophs to photoautotrophs.</title>
        <authorList>
            <person name="Ban H."/>
            <person name="Sato S."/>
            <person name="Yoshikawa S."/>
            <person name="Yamada K."/>
            <person name="Nakamura Y."/>
            <person name="Ichinomiya M."/>
            <person name="Sato N."/>
            <person name="Blanc-Mathieu R."/>
            <person name="Endo H."/>
            <person name="Kuwata A."/>
            <person name="Ogata H."/>
        </authorList>
    </citation>
    <scope>NUCLEOTIDE SEQUENCE [LARGE SCALE GENOMIC DNA]</scope>
</reference>
<feature type="compositionally biased region" description="Basic and acidic residues" evidence="6">
    <location>
        <begin position="1583"/>
        <end position="1599"/>
    </location>
</feature>
<dbReference type="InterPro" id="IPR000203">
    <property type="entry name" value="GPS"/>
</dbReference>
<dbReference type="Gene3D" id="2.60.220.50">
    <property type="match status" value="1"/>
</dbReference>
<dbReference type="EMBL" id="BLQM01000131">
    <property type="protein sequence ID" value="GMH67478.1"/>
    <property type="molecule type" value="Genomic_DNA"/>
</dbReference>
<sequence length="1743" mass="192050">MFEITPNTGVVMQDEFKFVADIWQDDDLPLSYAFKYIIGKDNAGAQEVAMGDWSPTTSKESLLPLGDEKENFAVTGIVYVADKYGSSIRKTFEVNCTELIMEEGVDMTEFLADASANLVGSALDSGDPEAAAQALGAVAGMLNSVSAAAGDDGGGGGDGGGDDDEYYYAEDYNYYEYEEPDEDATDVPTPSPTTPAPTEDGVTASPTFSPTPAPTEDPVEVAKRAALRASLLTSMTATAAITDVSEAAMEQQSNVIASVCAAPAELTPEAQEAAMGLVGGLMTAALEGGVAVSQDTAKAGAGALSSLTETDMFSSGDEGERRMRRSRRMEEKFGSGEVDFYDSGAIRRLADEAAMVAAADLKNTMSDLSSGMLSGSLAGMPPKTIMKGNIRLANERREPGELGEVGIPQSRREMRRKVAGATFEMPSGFADGAGLADLACMDTQANSLSANPYQSNGQPLNSDIQALSLMGCAEDDEDDRRRRRNLGRLVGRTLEVGGDVEKEEEGGEGRRKLATDDKGYLVVEGLSTPISMVIPRANANNKLMNGTCAVAGEMLEFECEQGIQLFNCSESWRVAQEAEGKSGFWAEGLSFSVNFECGGPTCQYYDSDLGIWSKEGCSEVGRNESVIECECTHLTEFASRLEAVAQMANAVLSLAGSLTLDDILNNLVVLVTLVVLYSVFILGCIYGRYLDKKDMFKEELVTDDDVLREGNAVTFFDAWGKTLGVRDKYGVVQVCRDWWHEMKDNHKVLSVIYGTKDVVFSRPQRLTVLLLMIMSQMFANAFLYIVKGVEEGQTSDEKMVDQIIFGIGAALFATPPAIVVGLLYKKAGKVKAVENAFVDMDEATIPEGIKEEVIDRKEVVLAERELFGAKKALKDTKANLTLALQKSYFAHYGEGNSDIAGKEKIAFKKDFDKSLDVCKTRIIDAKNHLNRVIVKERDHTKERKRQVSCVMSERGAKRRAERVAHEINQGLSDLSGIMNILKKFKKKMKISKEKKEELQKMRLSQEERLLLEAEETQLAKMDFASKMLYKMLLAPFKDLHKKKETPKLLPDWVNYVVYFISFAWCAWCFIYVSLFSVFVNSCKDCGCGLETCVNCDILAFDGLSCDRSQQEWFDDPGFDRCMTCPEAMTNKPNANIGEDWLMSLIFAMVSSFVISQPISIFMSKALLPQIAYKFVKGKWKKVEAEKDLFVTIKDEHEILMTKMKQVANVAQSGVHWKREMEMHKKKLAQAGIKVEDDEAVEAIIVKKKESKRKRRRRKKKGDGAVVPFGEGEEGSEEKGPEVDDGIEDVRKLGGEGGREKKERTKLDVNPLKNATRANIKEGEDPDEVVDNYDFGYNVGDDNIAERQEAFKREAKLTKDLLEARQPVDDAGAGRTADLMDLFVEGGEEDEDSEEEGTGMEGVVKKEEVEEEVKEELKEKEVKEEVKKTDEEIAFEAADLEKKAQEDVMEITSTAPEPKPQWRDPSTGKVVDVEQRRQHLRKSKAYRECWDSVLARCVQDLGKSELEKRIAKVSVAASKHSTPSMAFCALAECNGVAEHAIIKLQLPGYREEMKLAEEVCDVAQYVRVNKSPKKKSPSPKKDKKGGESEEKMKPPKGESPKKKRKKAAAGGASPMEKGKEKEEEGEAFWRDPVTGDVMDAEARKQHLLSSASYKSCWEEVLGKLVQSAGDKGSIEKDLGRICGVVKGVTPEIAFCSLAECSGVVQHSIVKLRHPGYVEEMKIAVEVCNVSQYVRVQKKAGKKKT</sequence>
<accession>A0A9W7ADY6</accession>
<evidence type="ECO:0000259" key="8">
    <source>
        <dbReference type="Pfam" id="PF02010"/>
    </source>
</evidence>
<protein>
    <recommendedName>
        <fullName evidence="8">PKD/REJ-like domain-containing protein</fullName>
    </recommendedName>
</protein>
<evidence type="ECO:0000256" key="3">
    <source>
        <dbReference type="ARBA" id="ARBA00022989"/>
    </source>
</evidence>
<name>A0A9W7ADY6_9STRA</name>
<dbReference type="GO" id="GO:0016020">
    <property type="term" value="C:membrane"/>
    <property type="evidence" value="ECO:0007669"/>
    <property type="project" value="UniProtKB-SubCell"/>
</dbReference>
<keyword evidence="3 7" id="KW-1133">Transmembrane helix</keyword>
<feature type="region of interest" description="Disordered" evidence="6">
    <location>
        <begin position="310"/>
        <end position="329"/>
    </location>
</feature>
<evidence type="ECO:0000256" key="1">
    <source>
        <dbReference type="ARBA" id="ARBA00004370"/>
    </source>
</evidence>
<dbReference type="Proteomes" id="UP001162640">
    <property type="component" value="Unassembled WGS sequence"/>
</dbReference>
<organism evidence="9 10">
    <name type="scientific">Triparma laevis f. inornata</name>
    <dbReference type="NCBI Taxonomy" id="1714386"/>
    <lineage>
        <taxon>Eukaryota</taxon>
        <taxon>Sar</taxon>
        <taxon>Stramenopiles</taxon>
        <taxon>Ochrophyta</taxon>
        <taxon>Bolidophyceae</taxon>
        <taxon>Parmales</taxon>
        <taxon>Triparmaceae</taxon>
        <taxon>Triparma</taxon>
    </lineage>
</organism>
<feature type="compositionally biased region" description="Basic residues" evidence="6">
    <location>
        <begin position="1569"/>
        <end position="1582"/>
    </location>
</feature>
<dbReference type="Pfam" id="PF01825">
    <property type="entry name" value="GPS"/>
    <property type="match status" value="1"/>
</dbReference>
<dbReference type="PANTHER" id="PTHR10877:SF194">
    <property type="entry name" value="LOCATION OF VULVA DEFECTIVE 1"/>
    <property type="match status" value="1"/>
</dbReference>
<feature type="domain" description="PKD/REJ-like" evidence="8">
    <location>
        <begin position="2"/>
        <end position="135"/>
    </location>
</feature>
<feature type="compositionally biased region" description="Basic and acidic residues" evidence="6">
    <location>
        <begin position="1276"/>
        <end position="1302"/>
    </location>
</feature>
<proteinExistence type="predicted"/>
<feature type="transmembrane region" description="Helical" evidence="7">
    <location>
        <begin position="1052"/>
        <end position="1074"/>
    </location>
</feature>
<evidence type="ECO:0000256" key="7">
    <source>
        <dbReference type="SAM" id="Phobius"/>
    </source>
</evidence>
<dbReference type="PANTHER" id="PTHR10877">
    <property type="entry name" value="POLYCYSTIN FAMILY MEMBER"/>
    <property type="match status" value="1"/>
</dbReference>
<feature type="region of interest" description="Disordered" evidence="6">
    <location>
        <begin position="179"/>
        <end position="218"/>
    </location>
</feature>